<dbReference type="AlphaFoldDB" id="A0A081B7L8"/>
<dbReference type="SMART" id="SM00062">
    <property type="entry name" value="PBPb"/>
    <property type="match status" value="1"/>
</dbReference>
<dbReference type="PROSITE" id="PS01039">
    <property type="entry name" value="SBP_BACTERIAL_3"/>
    <property type="match status" value="1"/>
</dbReference>
<dbReference type="Proteomes" id="UP000028702">
    <property type="component" value="Unassembled WGS sequence"/>
</dbReference>
<organism evidence="6 7">
    <name type="scientific">Tepidicaulis marinus</name>
    <dbReference type="NCBI Taxonomy" id="1333998"/>
    <lineage>
        <taxon>Bacteria</taxon>
        <taxon>Pseudomonadati</taxon>
        <taxon>Pseudomonadota</taxon>
        <taxon>Alphaproteobacteria</taxon>
        <taxon>Hyphomicrobiales</taxon>
        <taxon>Parvibaculaceae</taxon>
        <taxon>Tepidicaulis</taxon>
    </lineage>
</organism>
<sequence length="367" mass="40141">MRNQAPALIFGIVFGALLVYLFLPGAPSGPARDAQDLSKAEQENLAPEAARGGTLRVVRDRGELLCGVSQGLPGFSNPDDKGDWRGIDVDVCRAMAAAIFGDASKVRFRALSAKERFTALQAGEIDVLSRNTTWTLTRDTVLGLDFAGVTYYDGQSFMVRRDLGVSSVLALDRATICANTGTTTELNAADYFRTNGLEFEMVVFEKTDEVIAAYDAGRCEAYTTDASGLYAERLKLKNPDEHIILPEVISKEPLGPAVRQGDDRWADIVRWTLYAMIEAEELGVNSANAQEMKKSDNPAIRRLLGVENSYGQNLGLRGDWAFQIITQVGNYGEIFERNVGKNTPLGIPRGLNALWTKGGLMYAMPVR</sequence>
<dbReference type="SUPFAM" id="SSF53850">
    <property type="entry name" value="Periplasmic binding protein-like II"/>
    <property type="match status" value="1"/>
</dbReference>
<evidence type="ECO:0000256" key="4">
    <source>
        <dbReference type="RuleBase" id="RU003744"/>
    </source>
</evidence>
<dbReference type="PANTHER" id="PTHR30085:SF7">
    <property type="entry name" value="AMINO-ACID ABC TRANSPORTER-BINDING PROTEIN YHDW-RELATED"/>
    <property type="match status" value="1"/>
</dbReference>
<name>A0A081B7L8_9HYPH</name>
<gene>
    <name evidence="6" type="ORF">M2A_0535</name>
</gene>
<keyword evidence="3" id="KW-0732">Signal</keyword>
<dbReference type="PANTHER" id="PTHR30085">
    <property type="entry name" value="AMINO ACID ABC TRANSPORTER PERMEASE"/>
    <property type="match status" value="1"/>
</dbReference>
<comment type="caution">
    <text evidence="6">The sequence shown here is derived from an EMBL/GenBank/DDBJ whole genome shotgun (WGS) entry which is preliminary data.</text>
</comment>
<dbReference type="RefSeq" id="WP_081875339.1">
    <property type="nucleotide sequence ID" value="NZ_BBIO01000002.1"/>
</dbReference>
<protein>
    <submittedName>
        <fullName evidence="6">General L-amino acid-binding periplasmic protein AapJ</fullName>
    </submittedName>
</protein>
<accession>A0A081B7L8</accession>
<evidence type="ECO:0000313" key="6">
    <source>
        <dbReference type="EMBL" id="GAK44036.1"/>
    </source>
</evidence>
<evidence type="ECO:0000256" key="2">
    <source>
        <dbReference type="ARBA" id="ARBA00022448"/>
    </source>
</evidence>
<dbReference type="InterPro" id="IPR051455">
    <property type="entry name" value="Bact_solute-bind_prot3"/>
</dbReference>
<reference evidence="6 7" key="1">
    <citation type="submission" date="2014-07" db="EMBL/GenBank/DDBJ databases">
        <title>Tepidicaulis marinum gen. nov., sp. nov., a novel marine bacterium denitrifying nitrate to nitrous oxide strictly under microaerobic conditions.</title>
        <authorList>
            <person name="Takeuchi M."/>
            <person name="Yamagishi T."/>
            <person name="Kamagata Y."/>
            <person name="Oshima K."/>
            <person name="Hattori M."/>
            <person name="Katayama T."/>
            <person name="Hanada S."/>
            <person name="Tamaki H."/>
            <person name="Marumo K."/>
            <person name="Maeda H."/>
            <person name="Nedachi M."/>
            <person name="Iwasaki W."/>
            <person name="Suwa Y."/>
            <person name="Sakata S."/>
        </authorList>
    </citation>
    <scope>NUCLEOTIDE SEQUENCE [LARGE SCALE GENOMIC DNA]</scope>
    <source>
        <strain evidence="6 7">MA2</strain>
    </source>
</reference>
<feature type="domain" description="Solute-binding protein family 3/N-terminal" evidence="5">
    <location>
        <begin position="63"/>
        <end position="285"/>
    </location>
</feature>
<dbReference type="EMBL" id="BBIO01000002">
    <property type="protein sequence ID" value="GAK44036.1"/>
    <property type="molecule type" value="Genomic_DNA"/>
</dbReference>
<dbReference type="STRING" id="1333998.M2A_0535"/>
<evidence type="ECO:0000259" key="5">
    <source>
        <dbReference type="SMART" id="SM00062"/>
    </source>
</evidence>
<evidence type="ECO:0000256" key="1">
    <source>
        <dbReference type="ARBA" id="ARBA00010333"/>
    </source>
</evidence>
<keyword evidence="7" id="KW-1185">Reference proteome</keyword>
<keyword evidence="2" id="KW-0813">Transport</keyword>
<dbReference type="InterPro" id="IPR018313">
    <property type="entry name" value="SBP_3_CS"/>
</dbReference>
<dbReference type="Gene3D" id="3.40.190.10">
    <property type="entry name" value="Periplasmic binding protein-like II"/>
    <property type="match status" value="2"/>
</dbReference>
<dbReference type="eggNOG" id="COG0834">
    <property type="taxonomic scope" value="Bacteria"/>
</dbReference>
<evidence type="ECO:0000256" key="3">
    <source>
        <dbReference type="ARBA" id="ARBA00022729"/>
    </source>
</evidence>
<dbReference type="CDD" id="cd13692">
    <property type="entry name" value="PBP2_BztA"/>
    <property type="match status" value="1"/>
</dbReference>
<evidence type="ECO:0000313" key="7">
    <source>
        <dbReference type="Proteomes" id="UP000028702"/>
    </source>
</evidence>
<dbReference type="GO" id="GO:0006865">
    <property type="term" value="P:amino acid transport"/>
    <property type="evidence" value="ECO:0007669"/>
    <property type="project" value="TreeGrafter"/>
</dbReference>
<proteinExistence type="inferred from homology"/>
<comment type="similarity">
    <text evidence="1 4">Belongs to the bacterial solute-binding protein 3 family.</text>
</comment>
<dbReference type="Pfam" id="PF00497">
    <property type="entry name" value="SBP_bac_3"/>
    <property type="match status" value="1"/>
</dbReference>
<dbReference type="InterPro" id="IPR001638">
    <property type="entry name" value="Solute-binding_3/MltF_N"/>
</dbReference>